<organism evidence="1 2">
    <name type="scientific">Methanosarcina vacuolata Z-761</name>
    <dbReference type="NCBI Taxonomy" id="1434123"/>
    <lineage>
        <taxon>Archaea</taxon>
        <taxon>Methanobacteriati</taxon>
        <taxon>Methanobacteriota</taxon>
        <taxon>Stenosarchaea group</taxon>
        <taxon>Methanomicrobia</taxon>
        <taxon>Methanosarcinales</taxon>
        <taxon>Methanosarcinaceae</taxon>
        <taxon>Methanosarcina</taxon>
    </lineage>
</organism>
<name>A0A0E3Q4B7_9EURY</name>
<evidence type="ECO:0000313" key="1">
    <source>
        <dbReference type="EMBL" id="AKB43365.1"/>
    </source>
</evidence>
<accession>A0A0E3Q4B7</accession>
<dbReference type="PATRIC" id="fig|1434123.4.peg.1281"/>
<dbReference type="AlphaFoldDB" id="A0A0E3Q4B7"/>
<keyword evidence="1" id="KW-0132">Cell division</keyword>
<dbReference type="Proteomes" id="UP000033096">
    <property type="component" value="Chromosome"/>
</dbReference>
<reference evidence="1 2" key="1">
    <citation type="submission" date="2014-07" db="EMBL/GenBank/DDBJ databases">
        <title>Methanogenic archaea and the global carbon cycle.</title>
        <authorList>
            <person name="Henriksen J.R."/>
            <person name="Luke J."/>
            <person name="Reinhart S."/>
            <person name="Benedict M.N."/>
            <person name="Youngblut N.D."/>
            <person name="Metcalf M.E."/>
            <person name="Whitaker R.J."/>
            <person name="Metcalf W.W."/>
        </authorList>
    </citation>
    <scope>NUCLEOTIDE SEQUENCE [LARGE SCALE GENOMIC DNA]</scope>
    <source>
        <strain evidence="1 2">Z-761</strain>
    </source>
</reference>
<keyword evidence="1" id="KW-0131">Cell cycle</keyword>
<keyword evidence="2" id="KW-1185">Reference proteome</keyword>
<evidence type="ECO:0000313" key="2">
    <source>
        <dbReference type="Proteomes" id="UP000033096"/>
    </source>
</evidence>
<dbReference type="EC" id="3.4.24.-" evidence="1"/>
<dbReference type="HOGENOM" id="CLU_2550249_0_0_2"/>
<protein>
    <submittedName>
        <fullName evidence="1">Cell division protein FtsH</fullName>
        <ecNumber evidence="1">3.4.24.-</ecNumber>
    </submittedName>
</protein>
<gene>
    <name evidence="1" type="ORF">MSVAZ_1096</name>
</gene>
<dbReference type="EMBL" id="CP009520">
    <property type="protein sequence ID" value="AKB43365.1"/>
    <property type="molecule type" value="Genomic_DNA"/>
</dbReference>
<proteinExistence type="predicted"/>
<dbReference type="STRING" id="1434123.MSVAZ_1096"/>
<dbReference type="Gene3D" id="1.10.8.60">
    <property type="match status" value="1"/>
</dbReference>
<keyword evidence="1" id="KW-0378">Hydrolase</keyword>
<dbReference type="GO" id="GO:0051301">
    <property type="term" value="P:cell division"/>
    <property type="evidence" value="ECO:0007669"/>
    <property type="project" value="UniProtKB-KW"/>
</dbReference>
<dbReference type="GO" id="GO:0016787">
    <property type="term" value="F:hydrolase activity"/>
    <property type="evidence" value="ECO:0007669"/>
    <property type="project" value="UniProtKB-KW"/>
</dbReference>
<sequence length="82" mass="9307">MQGDLQSPYRKMEPVEDIDIEKLVSMNNQYTGADIAAVCKKVRRFVLKACSGEDLHTKNVKQKHFLKAIKETGSSVTTYLIF</sequence>
<dbReference type="KEGG" id="mvc:MSVAZ_1096"/>